<reference evidence="1 2" key="1">
    <citation type="submission" date="2023-12" db="EMBL/GenBank/DDBJ databases">
        <title>A high-quality genome assembly for Dillenia turbinata (Dilleniales).</title>
        <authorList>
            <person name="Chanderbali A."/>
        </authorList>
    </citation>
    <scope>NUCLEOTIDE SEQUENCE [LARGE SCALE GENOMIC DNA]</scope>
    <source>
        <strain evidence="1">LSX21</strain>
        <tissue evidence="1">Leaf</tissue>
    </source>
</reference>
<dbReference type="InterPro" id="IPR029058">
    <property type="entry name" value="AB_hydrolase_fold"/>
</dbReference>
<organism evidence="1 2">
    <name type="scientific">Dillenia turbinata</name>
    <dbReference type="NCBI Taxonomy" id="194707"/>
    <lineage>
        <taxon>Eukaryota</taxon>
        <taxon>Viridiplantae</taxon>
        <taxon>Streptophyta</taxon>
        <taxon>Embryophyta</taxon>
        <taxon>Tracheophyta</taxon>
        <taxon>Spermatophyta</taxon>
        <taxon>Magnoliopsida</taxon>
        <taxon>eudicotyledons</taxon>
        <taxon>Gunneridae</taxon>
        <taxon>Pentapetalae</taxon>
        <taxon>Dilleniales</taxon>
        <taxon>Dilleniaceae</taxon>
        <taxon>Dillenia</taxon>
    </lineage>
</organism>
<dbReference type="Pfam" id="PF07224">
    <property type="entry name" value="Chlorophyllase"/>
    <property type="match status" value="1"/>
</dbReference>
<dbReference type="AlphaFoldDB" id="A0AAN8VTK6"/>
<dbReference type="InterPro" id="IPR017395">
    <property type="entry name" value="Chlorophyllase-like"/>
</dbReference>
<comment type="caution">
    <text evidence="1">The sequence shown here is derived from an EMBL/GenBank/DDBJ whole genome shotgun (WGS) entry which is preliminary data.</text>
</comment>
<accession>A0AAN8VTK6</accession>
<evidence type="ECO:0000313" key="1">
    <source>
        <dbReference type="EMBL" id="KAK6937564.1"/>
    </source>
</evidence>
<dbReference type="PANTHER" id="PTHR33428">
    <property type="entry name" value="CHLOROPHYLLASE-2, CHLOROPLASTIC"/>
    <property type="match status" value="1"/>
</dbReference>
<evidence type="ECO:0000313" key="2">
    <source>
        <dbReference type="Proteomes" id="UP001370490"/>
    </source>
</evidence>
<name>A0AAN8VTK6_9MAGN</name>
<protein>
    <submittedName>
        <fullName evidence="1">Chlorophyllase</fullName>
    </submittedName>
</protein>
<dbReference type="Proteomes" id="UP001370490">
    <property type="component" value="Unassembled WGS sequence"/>
</dbReference>
<dbReference type="Gene3D" id="3.40.50.1820">
    <property type="entry name" value="alpha/beta hydrolase"/>
    <property type="match status" value="1"/>
</dbReference>
<dbReference type="GO" id="GO:0047746">
    <property type="term" value="F:chlorophyllase activity"/>
    <property type="evidence" value="ECO:0007669"/>
    <property type="project" value="TreeGrafter"/>
</dbReference>
<gene>
    <name evidence="1" type="ORF">RJ641_031072</name>
</gene>
<dbReference type="GO" id="GO:0015996">
    <property type="term" value="P:chlorophyll catabolic process"/>
    <property type="evidence" value="ECO:0007669"/>
    <property type="project" value="TreeGrafter"/>
</dbReference>
<dbReference type="EMBL" id="JBAMMX010000006">
    <property type="protein sequence ID" value="KAK6937564.1"/>
    <property type="molecule type" value="Genomic_DNA"/>
</dbReference>
<proteinExistence type="predicted"/>
<sequence length="313" mass="33855">MALLDARPKSKLTTNVFEVGKFEVTAISVGTSSASTSPPKPLFIVSPILQGTYPVVLFLHGFCLKNQFYNSVLQHVASHGYILVAPQLYLPPIITSGTQEIEYAAEVTNWLAEGLPPVLPTNVHPDFHKLGLSGHSRGGKAAFALALGLAQTSLKLNFAVLIGVDPVAGTSKDQQILPVILKYVPKSFNINIPVAVIGTGLGPEAKYFFPSCAPNGLNHEEFFNESKPPRCHFVTSDYGHIDMLDDDFILDLIKNFACVTGKGPRDPMRKCVGGIMVAFMGAYLSGESEDLKAIVKEPEIAPVKLDSVEFDEE</sequence>
<keyword evidence="2" id="KW-1185">Reference proteome</keyword>
<dbReference type="PANTHER" id="PTHR33428:SF10">
    <property type="entry name" value="CHLOROPHYLLASE-1"/>
    <property type="match status" value="1"/>
</dbReference>
<dbReference type="SUPFAM" id="SSF53474">
    <property type="entry name" value="alpha/beta-Hydrolases"/>
    <property type="match status" value="1"/>
</dbReference>